<dbReference type="InterPro" id="IPR001965">
    <property type="entry name" value="Znf_PHD"/>
</dbReference>
<dbReference type="InParanoid" id="A0A2P5FNZ7"/>
<accession>A0A2P5FNZ7</accession>
<dbReference type="SUPFAM" id="SSF159042">
    <property type="entry name" value="Plus3-like"/>
    <property type="match status" value="1"/>
</dbReference>
<dbReference type="InterPro" id="IPR035445">
    <property type="entry name" value="GYF-like_dom_sf"/>
</dbReference>
<feature type="zinc finger region" description="C3H1-type" evidence="5">
    <location>
        <begin position="1418"/>
        <end position="1443"/>
    </location>
</feature>
<dbReference type="SUPFAM" id="SSF57903">
    <property type="entry name" value="FYVE/PHD zinc finger"/>
    <property type="match status" value="1"/>
</dbReference>
<evidence type="ECO:0000256" key="4">
    <source>
        <dbReference type="ARBA" id="ARBA00023125"/>
    </source>
</evidence>
<dbReference type="CDD" id="cd00072">
    <property type="entry name" value="GYF"/>
    <property type="match status" value="1"/>
</dbReference>
<dbReference type="Proteomes" id="UP000237000">
    <property type="component" value="Unassembled WGS sequence"/>
</dbReference>
<feature type="compositionally biased region" description="Polar residues" evidence="6">
    <location>
        <begin position="1358"/>
        <end position="1368"/>
    </location>
</feature>
<keyword evidence="2 5" id="KW-0863">Zinc-finger</keyword>
<dbReference type="Pfam" id="PF03126">
    <property type="entry name" value="Plus-3"/>
    <property type="match status" value="1"/>
</dbReference>
<evidence type="ECO:0000256" key="3">
    <source>
        <dbReference type="ARBA" id="ARBA00022833"/>
    </source>
</evidence>
<name>A0A2P5FNZ7_TREOI</name>
<dbReference type="SUPFAM" id="SSF47592">
    <property type="entry name" value="SWIB/MDM2 domain"/>
    <property type="match status" value="1"/>
</dbReference>
<feature type="region of interest" description="Disordered" evidence="6">
    <location>
        <begin position="1253"/>
        <end position="1280"/>
    </location>
</feature>
<dbReference type="SUPFAM" id="SSF90229">
    <property type="entry name" value="CCCH zinc finger"/>
    <property type="match status" value="1"/>
</dbReference>
<dbReference type="PANTHER" id="PTHR46695">
    <property type="entry name" value="ZINC FINGER CCCH DOMAIN-CONTAINING PROTEIN 44-RELATED"/>
    <property type="match status" value="1"/>
</dbReference>
<evidence type="ECO:0000259" key="10">
    <source>
        <dbReference type="PROSITE" id="PS51360"/>
    </source>
</evidence>
<evidence type="ECO:0000256" key="6">
    <source>
        <dbReference type="SAM" id="MobiDB-lite"/>
    </source>
</evidence>
<dbReference type="FunFam" id="3.30.40.10:FF:000303">
    <property type="entry name" value="Zinc finger CCCH domain-containing protein 19"/>
    <property type="match status" value="1"/>
</dbReference>
<dbReference type="EMBL" id="JXTC01000018">
    <property type="protein sequence ID" value="PON99514.1"/>
    <property type="molecule type" value="Genomic_DNA"/>
</dbReference>
<dbReference type="PANTHER" id="PTHR46695:SF4">
    <property type="entry name" value="ZINC FINGER CCCH DOMAIN-CONTAINING PROTEIN 44"/>
    <property type="match status" value="1"/>
</dbReference>
<evidence type="ECO:0000256" key="2">
    <source>
        <dbReference type="ARBA" id="ARBA00022771"/>
    </source>
</evidence>
<feature type="region of interest" description="Disordered" evidence="6">
    <location>
        <begin position="1358"/>
        <end position="1393"/>
    </location>
</feature>
<dbReference type="InterPro" id="IPR019835">
    <property type="entry name" value="SWIB_domain"/>
</dbReference>
<keyword evidence="13" id="KW-1185">Reference proteome</keyword>
<dbReference type="InterPro" id="IPR036885">
    <property type="entry name" value="SWIB_MDM2_dom_sf"/>
</dbReference>
<dbReference type="Gene3D" id="3.30.40.10">
    <property type="entry name" value="Zinc/RING finger domain, C3HC4 (zinc finger)"/>
    <property type="match status" value="1"/>
</dbReference>
<dbReference type="OrthoDB" id="6415790at2759"/>
<dbReference type="InterPro" id="IPR019787">
    <property type="entry name" value="Znf_PHD-finger"/>
</dbReference>
<dbReference type="PROSITE" id="PS50103">
    <property type="entry name" value="ZF_C3H1"/>
    <property type="match status" value="1"/>
</dbReference>
<evidence type="ECO:0000256" key="1">
    <source>
        <dbReference type="ARBA" id="ARBA00022723"/>
    </source>
</evidence>
<dbReference type="InterPro" id="IPR036855">
    <property type="entry name" value="Znf_CCCH_sf"/>
</dbReference>
<dbReference type="CDD" id="cd10567">
    <property type="entry name" value="SWIB-MDM2_like"/>
    <property type="match status" value="1"/>
</dbReference>
<feature type="domain" description="DM2" evidence="11">
    <location>
        <begin position="332"/>
        <end position="415"/>
    </location>
</feature>
<dbReference type="PROSITE" id="PS50016">
    <property type="entry name" value="ZF_PHD_2"/>
    <property type="match status" value="1"/>
</dbReference>
<evidence type="ECO:0000259" key="11">
    <source>
        <dbReference type="PROSITE" id="PS51925"/>
    </source>
</evidence>
<dbReference type="InterPro" id="IPR003121">
    <property type="entry name" value="SWIB_MDM2_domain"/>
</dbReference>
<dbReference type="InterPro" id="IPR011011">
    <property type="entry name" value="Znf_FYVE_PHD"/>
</dbReference>
<dbReference type="Gene3D" id="3.90.70.200">
    <property type="entry name" value="Plus-3 domain"/>
    <property type="match status" value="1"/>
</dbReference>
<feature type="compositionally biased region" description="Polar residues" evidence="6">
    <location>
        <begin position="1006"/>
        <end position="1017"/>
    </location>
</feature>
<dbReference type="InterPro" id="IPR019786">
    <property type="entry name" value="Zinc_finger_PHD-type_CS"/>
</dbReference>
<dbReference type="InterPro" id="IPR013083">
    <property type="entry name" value="Znf_RING/FYVE/PHD"/>
</dbReference>
<dbReference type="InterPro" id="IPR004343">
    <property type="entry name" value="Plus-3_dom"/>
</dbReference>
<dbReference type="Pfam" id="PF02213">
    <property type="entry name" value="GYF"/>
    <property type="match status" value="1"/>
</dbReference>
<dbReference type="SMART" id="SM00444">
    <property type="entry name" value="GYF"/>
    <property type="match status" value="1"/>
</dbReference>
<comment type="caution">
    <text evidence="12">The sequence shown here is derived from an EMBL/GenBank/DDBJ whole genome shotgun (WGS) entry which is preliminary data.</text>
</comment>
<feature type="compositionally biased region" description="Polar residues" evidence="6">
    <location>
        <begin position="961"/>
        <end position="983"/>
    </location>
</feature>
<dbReference type="PROSITE" id="PS51360">
    <property type="entry name" value="PLUS3"/>
    <property type="match status" value="1"/>
</dbReference>
<feature type="compositionally biased region" description="Basic and acidic residues" evidence="6">
    <location>
        <begin position="838"/>
        <end position="883"/>
    </location>
</feature>
<dbReference type="SMART" id="SM00151">
    <property type="entry name" value="SWIB"/>
    <property type="match status" value="1"/>
</dbReference>
<dbReference type="GO" id="GO:0008270">
    <property type="term" value="F:zinc ion binding"/>
    <property type="evidence" value="ECO:0007669"/>
    <property type="project" value="UniProtKB-KW"/>
</dbReference>
<sequence length="1443" mass="158420">MEEREAQASSFYRPSLADEGGGGGGGRSFDQSVRELELELMSVDQCETIGHLDDSQLVGAPDTIAVDGGVGKGEKVVAHDVEVRLAEKSVEKRKRGRPPRGQVRAPAPVRKKKDEEDVCFICFDGGSLVLCDRRGCPKAYHPACIKRDEAFFRSRAKWNCGWHICSTCQRASHYMCYTCTYSLCKGCTKDADYVCVRGNKGFCGTCMRTIMLIENLQGNKEAAQVDFDDKSSWEYLFKVYWVLLKGKLSLTLDELMKAKNPWKGPPVSVSNRISSIALYGGNDDRSFVLGNSCADLEASSAKRRKINVDLKVLTQENSLHVEKSSGDKVKPISGDTNWASKELLEFVSHMRNGDTSVMSQFDVQTLLLEYIKRNKLRDPRQKCQIVCDSRLLNMFGKVRVGHFEMLKLLEYHFLIKEDVPVNNIITAGLVDSVGCQMESDQNCDSQMTMINDKRHKIRKRIDERGLPTNLNAYAAIDVHNINLIYLRRNLLENLVDEAETFHEKVVGSIVRIRIPSSDQKPDIHRLVRVVGTSKSMEPYNIGTKATDVMLEILNLDKKEVVSIDGISNQEFSQDECELLYQSIKCGLMKRFTVGEIQQKAMELQAVKVNNLLNSPEERKCRLEEVPVVNSDPKMDPSCEFDDNAGELDEKKQDDKVKQTNSGFRMKKEPISSGKGSDVLINGGSSAPKHSITPLEQSRDNKETVGINGQSILKSEVNPTVSGIIGWSNQAVVRSDLFSDASKILTLALSTGTNQPVNDFEIDRIWHYQDPKGKIQGPFSMLHLRKWSTNGLFPQDLRIWRVNENREDSILLTDALTGQYCKEKSLPCSNHLPQQEVKGVSDDRDNDVDGRRNKSKNDTPVDGEKVEESRNLEQDDPSRPREGNNEAIGSDGLGSHLSNCTTLAVVNPNEGHSGILSDSWESLKGNGIWPSQPQVSSSLPTSVLPGKQTLLHQISEDHVTERNSGQSNENMTADCQTRNNQGCENLSEGEGHSGQSSGQNWRPPVSSPSNGWDSNAGFNSVAKSLETLERNQEGIPNLPDPTQKPSSGSPEVQAAEKTHSPSRAPVQDAGLSWSTASSLVGGSAQLHEVAGDWGGYSSNPAKPSVEEWDSSLVSASSLKRTEMVSDHAATPASISDQLTHSSSSLPLSNASSWHDIVPEPNEFSSLVDESVSDLLAEVEAMESLHRLASSTIISCGGELTEGSKTDCLSSVEEFSPAPEPGKGDALSSTADIHLPHQSNVTDEPLGKGNADVIDREKRSKGHPSGVSAEVEGDAKHSDVSVNQWEATTEIQPAAPSTQGWDVAITDAPWNARSESSDTNWGAVPANADIGWEGGLDQGNAIMDWGTCPPTTQANTNMNSGTPAGSTWGSQPRYGGERFSSPRDRGFHSRDSGFSRNRHAWNRQPFFGGGNGGVQFRPPPKGQRVCKFYESGFCKKGASCSYWHP</sequence>
<dbReference type="PROSITE" id="PS01359">
    <property type="entry name" value="ZF_PHD_1"/>
    <property type="match status" value="1"/>
</dbReference>
<evidence type="ECO:0000259" key="7">
    <source>
        <dbReference type="PROSITE" id="PS50016"/>
    </source>
</evidence>
<dbReference type="STRING" id="63057.A0A2P5FNZ7"/>
<dbReference type="InterPro" id="IPR003169">
    <property type="entry name" value="GYF"/>
</dbReference>
<feature type="region of interest" description="Disordered" evidence="6">
    <location>
        <begin position="831"/>
        <end position="895"/>
    </location>
</feature>
<gene>
    <name evidence="12" type="ORF">TorRG33x02_046810</name>
</gene>
<protein>
    <submittedName>
        <fullName evidence="12">p53 negative regulator</fullName>
    </submittedName>
</protein>
<feature type="region of interest" description="Disordered" evidence="6">
    <location>
        <begin position="631"/>
        <end position="701"/>
    </location>
</feature>
<dbReference type="SMART" id="SM00249">
    <property type="entry name" value="PHD"/>
    <property type="match status" value="1"/>
</dbReference>
<dbReference type="InterPro" id="IPR036128">
    <property type="entry name" value="Plus3-like_sf"/>
</dbReference>
<feature type="domain" description="Plus3" evidence="10">
    <location>
        <begin position="475"/>
        <end position="608"/>
    </location>
</feature>
<feature type="domain" description="GYF" evidence="9">
    <location>
        <begin position="762"/>
        <end position="816"/>
    </location>
</feature>
<feature type="region of interest" description="Disordered" evidence="6">
    <location>
        <begin position="89"/>
        <end position="109"/>
    </location>
</feature>
<evidence type="ECO:0000259" key="9">
    <source>
        <dbReference type="PROSITE" id="PS50829"/>
    </source>
</evidence>
<evidence type="ECO:0000259" key="8">
    <source>
        <dbReference type="PROSITE" id="PS50103"/>
    </source>
</evidence>
<dbReference type="SUPFAM" id="SSF55277">
    <property type="entry name" value="GYF domain"/>
    <property type="match status" value="1"/>
</dbReference>
<evidence type="ECO:0000313" key="12">
    <source>
        <dbReference type="EMBL" id="PON99514.1"/>
    </source>
</evidence>
<dbReference type="CDD" id="cd15568">
    <property type="entry name" value="PHD5_NSD"/>
    <property type="match status" value="1"/>
</dbReference>
<dbReference type="PROSITE" id="PS50829">
    <property type="entry name" value="GYF"/>
    <property type="match status" value="1"/>
</dbReference>
<feature type="region of interest" description="Disordered" evidence="6">
    <location>
        <begin position="957"/>
        <end position="1017"/>
    </location>
</feature>
<keyword evidence="3 5" id="KW-0862">Zinc</keyword>
<feature type="region of interest" description="Disordered" evidence="6">
    <location>
        <begin position="1"/>
        <end position="31"/>
    </location>
</feature>
<feature type="domain" description="C3H1-type" evidence="8">
    <location>
        <begin position="1418"/>
        <end position="1443"/>
    </location>
</feature>
<feature type="compositionally biased region" description="Basic and acidic residues" evidence="6">
    <location>
        <begin position="647"/>
        <end position="657"/>
    </location>
</feature>
<keyword evidence="4" id="KW-0238">DNA-binding</keyword>
<feature type="region of interest" description="Disordered" evidence="6">
    <location>
        <begin position="1031"/>
        <end position="1068"/>
    </location>
</feature>
<keyword evidence="1 5" id="KW-0479">Metal-binding</keyword>
<organism evidence="12 13">
    <name type="scientific">Trema orientale</name>
    <name type="common">Charcoal tree</name>
    <name type="synonym">Celtis orientalis</name>
    <dbReference type="NCBI Taxonomy" id="63057"/>
    <lineage>
        <taxon>Eukaryota</taxon>
        <taxon>Viridiplantae</taxon>
        <taxon>Streptophyta</taxon>
        <taxon>Embryophyta</taxon>
        <taxon>Tracheophyta</taxon>
        <taxon>Spermatophyta</taxon>
        <taxon>Magnoliopsida</taxon>
        <taxon>eudicotyledons</taxon>
        <taxon>Gunneridae</taxon>
        <taxon>Pentapetalae</taxon>
        <taxon>rosids</taxon>
        <taxon>fabids</taxon>
        <taxon>Rosales</taxon>
        <taxon>Cannabaceae</taxon>
        <taxon>Trema</taxon>
    </lineage>
</organism>
<dbReference type="SMART" id="SM00719">
    <property type="entry name" value="Plus3"/>
    <property type="match status" value="1"/>
</dbReference>
<reference evidence="13" key="1">
    <citation type="submission" date="2016-06" db="EMBL/GenBank/DDBJ databases">
        <title>Parallel loss of symbiosis genes in relatives of nitrogen-fixing non-legume Parasponia.</title>
        <authorList>
            <person name="Van Velzen R."/>
            <person name="Holmer R."/>
            <person name="Bu F."/>
            <person name="Rutten L."/>
            <person name="Van Zeijl A."/>
            <person name="Liu W."/>
            <person name="Santuari L."/>
            <person name="Cao Q."/>
            <person name="Sharma T."/>
            <person name="Shen D."/>
            <person name="Roswanjaya Y."/>
            <person name="Wardhani T."/>
            <person name="Kalhor M.S."/>
            <person name="Jansen J."/>
            <person name="Van den Hoogen J."/>
            <person name="Gungor B."/>
            <person name="Hartog M."/>
            <person name="Hontelez J."/>
            <person name="Verver J."/>
            <person name="Yang W.-C."/>
            <person name="Schijlen E."/>
            <person name="Repin R."/>
            <person name="Schilthuizen M."/>
            <person name="Schranz E."/>
            <person name="Heidstra R."/>
            <person name="Miyata K."/>
            <person name="Fedorova E."/>
            <person name="Kohlen W."/>
            <person name="Bisseling T."/>
            <person name="Smit S."/>
            <person name="Geurts R."/>
        </authorList>
    </citation>
    <scope>NUCLEOTIDE SEQUENCE [LARGE SCALE GENOMIC DNA]</scope>
    <source>
        <strain evidence="13">cv. RG33-2</strain>
    </source>
</reference>
<dbReference type="InterPro" id="IPR000571">
    <property type="entry name" value="Znf_CCCH"/>
</dbReference>
<dbReference type="PROSITE" id="PS51925">
    <property type="entry name" value="SWIB_MDM2"/>
    <property type="match status" value="1"/>
</dbReference>
<dbReference type="Gene3D" id="1.10.245.10">
    <property type="entry name" value="SWIB/MDM2 domain"/>
    <property type="match status" value="1"/>
</dbReference>
<feature type="domain" description="PHD-type" evidence="7">
    <location>
        <begin position="116"/>
        <end position="182"/>
    </location>
</feature>
<dbReference type="Pfam" id="PF02201">
    <property type="entry name" value="SWIB"/>
    <property type="match status" value="1"/>
</dbReference>
<dbReference type="Gene3D" id="3.30.1490.40">
    <property type="match status" value="1"/>
</dbReference>
<evidence type="ECO:0000313" key="13">
    <source>
        <dbReference type="Proteomes" id="UP000237000"/>
    </source>
</evidence>
<proteinExistence type="predicted"/>
<dbReference type="GO" id="GO:0003677">
    <property type="term" value="F:DNA binding"/>
    <property type="evidence" value="ECO:0007669"/>
    <property type="project" value="UniProtKB-KW"/>
</dbReference>
<evidence type="ECO:0000256" key="5">
    <source>
        <dbReference type="PROSITE-ProRule" id="PRU00723"/>
    </source>
</evidence>
<feature type="compositionally biased region" description="Basic and acidic residues" evidence="6">
    <location>
        <begin position="1378"/>
        <end position="1391"/>
    </location>
</feature>